<name>A0A0A7GG34_GEOAI</name>
<dbReference type="KEGG" id="gac:GACE_2021"/>
<evidence type="ECO:0000313" key="2">
    <source>
        <dbReference type="Proteomes" id="UP000030624"/>
    </source>
</evidence>
<organism evidence="1 2">
    <name type="scientific">Geoglobus acetivorans</name>
    <dbReference type="NCBI Taxonomy" id="565033"/>
    <lineage>
        <taxon>Archaea</taxon>
        <taxon>Methanobacteriati</taxon>
        <taxon>Methanobacteriota</taxon>
        <taxon>Archaeoglobi</taxon>
        <taxon>Archaeoglobales</taxon>
        <taxon>Archaeoglobaceae</taxon>
        <taxon>Geoglobus</taxon>
    </lineage>
</organism>
<dbReference type="Proteomes" id="UP000030624">
    <property type="component" value="Chromosome"/>
</dbReference>
<protein>
    <submittedName>
        <fullName evidence="1">Uncharacterized protein</fullName>
    </submittedName>
</protein>
<accession>A0A0A7GG34</accession>
<dbReference type="AlphaFoldDB" id="A0A0A7GG34"/>
<dbReference type="HOGENOM" id="CLU_3338289_0_0_2"/>
<sequence length="37" mass="4253">MGCCEKLVWEVLEETQRKTTLKLSLAKHLCILIAYST</sequence>
<gene>
    <name evidence="1" type="ORF">GACE_2021</name>
</gene>
<proteinExistence type="predicted"/>
<dbReference type="EMBL" id="CP009552">
    <property type="protein sequence ID" value="AIY91045.1"/>
    <property type="molecule type" value="Genomic_DNA"/>
</dbReference>
<reference evidence="1 2" key="1">
    <citation type="journal article" date="2015" name="Appl. Environ. Microbiol.">
        <title>The Geoglobus acetivorans genome: Fe(III) reduction, acetate utilization, autotrophic growth, and degradation of aromatic compounds in a hyperthermophilic archaeon.</title>
        <authorList>
            <person name="Mardanov A.V."/>
            <person name="Slododkina G.B."/>
            <person name="Slobodkin A.I."/>
            <person name="Beletsky A.V."/>
            <person name="Gavrilov S.N."/>
            <person name="Kublanov I.V."/>
            <person name="Bonch-Osmolovskaya E.A."/>
            <person name="Skryabin K.G."/>
            <person name="Ravin N.V."/>
        </authorList>
    </citation>
    <scope>NUCLEOTIDE SEQUENCE [LARGE SCALE GENOMIC DNA]</scope>
    <source>
        <strain evidence="1 2">SBH6</strain>
    </source>
</reference>
<dbReference type="STRING" id="565033.GACE_2021"/>
<evidence type="ECO:0000313" key="1">
    <source>
        <dbReference type="EMBL" id="AIY91045.1"/>
    </source>
</evidence>